<dbReference type="GO" id="GO:0015740">
    <property type="term" value="P:C4-dicarboxylate transport"/>
    <property type="evidence" value="ECO:0007669"/>
    <property type="project" value="TreeGrafter"/>
</dbReference>
<keyword evidence="5 9" id="KW-0812">Transmembrane</keyword>
<keyword evidence="7 9" id="KW-0472">Membrane</keyword>
<evidence type="ECO:0000256" key="8">
    <source>
        <dbReference type="ARBA" id="ARBA00038436"/>
    </source>
</evidence>
<dbReference type="PANTHER" id="PTHR35011">
    <property type="entry name" value="2,3-DIKETO-L-GULONATE TRAP TRANSPORTER SMALL PERMEASE PROTEIN YIAM"/>
    <property type="match status" value="1"/>
</dbReference>
<sequence>MNKVLVRFEEGLIAFLLLAATILLFTNVILRYVFSNSPTWAEEVIRYIMIWITFIGGSVCVRNYLHVGIDIFVSNAPPKIKKLLMMLAELVSALFCFIITYYGYENTMLVINTSQKSPALYMPMWFVYIAIPIGSFLMAIRFGINAWKTATDRLDDNNDKLDMSTL</sequence>
<gene>
    <name evidence="11" type="ORF">F8153_08835</name>
</gene>
<dbReference type="PANTHER" id="PTHR35011:SF2">
    <property type="entry name" value="2,3-DIKETO-L-GULONATE TRAP TRANSPORTER SMALL PERMEASE PROTEIN YIAM"/>
    <property type="match status" value="1"/>
</dbReference>
<evidence type="ECO:0000256" key="2">
    <source>
        <dbReference type="ARBA" id="ARBA00022448"/>
    </source>
</evidence>
<comment type="subcellular location">
    <subcellularLocation>
        <location evidence="1">Cell inner membrane</location>
        <topology evidence="1">Multi-pass membrane protein</topology>
    </subcellularLocation>
</comment>
<feature type="domain" description="Tripartite ATP-independent periplasmic transporters DctQ component" evidence="10">
    <location>
        <begin position="21"/>
        <end position="150"/>
    </location>
</feature>
<feature type="transmembrane region" description="Helical" evidence="9">
    <location>
        <begin position="44"/>
        <end position="65"/>
    </location>
</feature>
<dbReference type="Pfam" id="PF04290">
    <property type="entry name" value="DctQ"/>
    <property type="match status" value="1"/>
</dbReference>
<keyword evidence="2" id="KW-0813">Transport</keyword>
<accession>A0A833HNJ2</accession>
<evidence type="ECO:0000256" key="7">
    <source>
        <dbReference type="ARBA" id="ARBA00023136"/>
    </source>
</evidence>
<protein>
    <submittedName>
        <fullName evidence="11">TRAP transporter small permease</fullName>
    </submittedName>
</protein>
<feature type="transmembrane region" description="Helical" evidence="9">
    <location>
        <begin position="12"/>
        <end position="32"/>
    </location>
</feature>
<comment type="similarity">
    <text evidence="8">Belongs to the TRAP transporter small permease family.</text>
</comment>
<dbReference type="Proteomes" id="UP000465601">
    <property type="component" value="Unassembled WGS sequence"/>
</dbReference>
<evidence type="ECO:0000256" key="3">
    <source>
        <dbReference type="ARBA" id="ARBA00022475"/>
    </source>
</evidence>
<dbReference type="AlphaFoldDB" id="A0A833HNJ2"/>
<evidence type="ECO:0000256" key="9">
    <source>
        <dbReference type="SAM" id="Phobius"/>
    </source>
</evidence>
<keyword evidence="4" id="KW-0997">Cell inner membrane</keyword>
<proteinExistence type="inferred from homology"/>
<evidence type="ECO:0000313" key="11">
    <source>
        <dbReference type="EMBL" id="KAB3529719.1"/>
    </source>
</evidence>
<comment type="caution">
    <text evidence="11">The sequence shown here is derived from an EMBL/GenBank/DDBJ whole genome shotgun (WGS) entry which is preliminary data.</text>
</comment>
<organism evidence="11 12">
    <name type="scientific">Alkaliphilus serpentinus</name>
    <dbReference type="NCBI Taxonomy" id="1482731"/>
    <lineage>
        <taxon>Bacteria</taxon>
        <taxon>Bacillati</taxon>
        <taxon>Bacillota</taxon>
        <taxon>Clostridia</taxon>
        <taxon>Peptostreptococcales</taxon>
        <taxon>Natronincolaceae</taxon>
        <taxon>Alkaliphilus</taxon>
    </lineage>
</organism>
<dbReference type="InterPro" id="IPR007387">
    <property type="entry name" value="TRAP_DctQ"/>
</dbReference>
<feature type="transmembrane region" description="Helical" evidence="9">
    <location>
        <begin position="124"/>
        <end position="144"/>
    </location>
</feature>
<evidence type="ECO:0000256" key="4">
    <source>
        <dbReference type="ARBA" id="ARBA00022519"/>
    </source>
</evidence>
<keyword evidence="12" id="KW-1185">Reference proteome</keyword>
<evidence type="ECO:0000259" key="10">
    <source>
        <dbReference type="Pfam" id="PF04290"/>
    </source>
</evidence>
<dbReference type="EMBL" id="WBZB01000026">
    <property type="protein sequence ID" value="KAB3529719.1"/>
    <property type="molecule type" value="Genomic_DNA"/>
</dbReference>
<keyword evidence="3" id="KW-1003">Cell membrane</keyword>
<evidence type="ECO:0000256" key="5">
    <source>
        <dbReference type="ARBA" id="ARBA00022692"/>
    </source>
</evidence>
<name>A0A833HNJ2_9FIRM</name>
<dbReference type="InterPro" id="IPR055348">
    <property type="entry name" value="DctQ"/>
</dbReference>
<dbReference type="GO" id="GO:0005886">
    <property type="term" value="C:plasma membrane"/>
    <property type="evidence" value="ECO:0007669"/>
    <property type="project" value="UniProtKB-SubCell"/>
</dbReference>
<evidence type="ECO:0000256" key="6">
    <source>
        <dbReference type="ARBA" id="ARBA00022989"/>
    </source>
</evidence>
<evidence type="ECO:0000256" key="1">
    <source>
        <dbReference type="ARBA" id="ARBA00004429"/>
    </source>
</evidence>
<keyword evidence="6 9" id="KW-1133">Transmembrane helix</keyword>
<feature type="transmembrane region" description="Helical" evidence="9">
    <location>
        <begin position="86"/>
        <end position="104"/>
    </location>
</feature>
<dbReference type="GO" id="GO:0022857">
    <property type="term" value="F:transmembrane transporter activity"/>
    <property type="evidence" value="ECO:0007669"/>
    <property type="project" value="TreeGrafter"/>
</dbReference>
<dbReference type="OrthoDB" id="9814265at2"/>
<reference evidence="11 12" key="1">
    <citation type="submission" date="2019-10" db="EMBL/GenBank/DDBJ databases">
        <title>Alkaliphilus serpentinus sp. nov. and Alkaliphilus pronyensis sp. nov., two novel anaerobic alkaliphilic species isolated from the serpentinized-hosted hydrothermal field of the Prony Bay (New Caledonia).</title>
        <authorList>
            <person name="Postec A."/>
        </authorList>
    </citation>
    <scope>NUCLEOTIDE SEQUENCE [LARGE SCALE GENOMIC DNA]</scope>
    <source>
        <strain evidence="11 12">LacT</strain>
    </source>
</reference>
<evidence type="ECO:0000313" key="12">
    <source>
        <dbReference type="Proteomes" id="UP000465601"/>
    </source>
</evidence>